<evidence type="ECO:0008006" key="4">
    <source>
        <dbReference type="Google" id="ProtNLM"/>
    </source>
</evidence>
<dbReference type="Pfam" id="PF14298">
    <property type="entry name" value="DUF4374"/>
    <property type="match status" value="2"/>
</dbReference>
<sequence length="414" mass="44675">MLFKKQFYVALALATVISTVSCSDDDTSTSGSEGSTATSQYIIAADDTENSYLVGTEAITEGSVSALGGNGLQVIGTPRWYFYKELAAFSFIYNQSDPGATQSFILDTEGALEARSELNLTVSIQSKGIFNNKMYIEYSSRNYESPVATFYTVNGETEAIEGPITIDTEALAGNGEYAYITDVEQRNDELLIGFRTIKAGSDGGDNAFASDFNNHTYVAVYNEALELQQVIEDEGRTGPVAGQSRSQGETGIEVLENGDTYVFSSAIDDADVASGVLKINDGEYAFDEDYFFDISAASDGYKLYRTYYVGENTFVVQMFTDAASASASPSYTRNKFAVVNVVNQTFDWVTGVPEDISSVGIPYVDADSDEVVFPINTSTNPHLYIVDAATATMTEGIEVVAENISAVGKLNAEE</sequence>
<accession>A0A1I7HI79</accession>
<proteinExistence type="predicted"/>
<keyword evidence="3" id="KW-1185">Reference proteome</keyword>
<dbReference type="Proteomes" id="UP000199138">
    <property type="component" value="Unassembled WGS sequence"/>
</dbReference>
<name>A0A1I7HI79_9FLAO</name>
<feature type="signal peptide" evidence="1">
    <location>
        <begin position="1"/>
        <end position="23"/>
    </location>
</feature>
<dbReference type="RefSeq" id="WP_093025462.1">
    <property type="nucleotide sequence ID" value="NZ_FPBK01000009.1"/>
</dbReference>
<gene>
    <name evidence="2" type="ORF">SAMN05216480_10996</name>
</gene>
<dbReference type="AlphaFoldDB" id="A0A1I7HI79"/>
<dbReference type="PROSITE" id="PS51257">
    <property type="entry name" value="PROKAR_LIPOPROTEIN"/>
    <property type="match status" value="1"/>
</dbReference>
<keyword evidence="1" id="KW-0732">Signal</keyword>
<protein>
    <recommendedName>
        <fullName evidence="4">DUF4374 domain-containing protein</fullName>
    </recommendedName>
</protein>
<dbReference type="EMBL" id="FPBK01000009">
    <property type="protein sequence ID" value="SFU60393.1"/>
    <property type="molecule type" value="Genomic_DNA"/>
</dbReference>
<evidence type="ECO:0000313" key="3">
    <source>
        <dbReference type="Proteomes" id="UP000199138"/>
    </source>
</evidence>
<organism evidence="2 3">
    <name type="scientific">Pustulibacterium marinum</name>
    <dbReference type="NCBI Taxonomy" id="1224947"/>
    <lineage>
        <taxon>Bacteria</taxon>
        <taxon>Pseudomonadati</taxon>
        <taxon>Bacteroidota</taxon>
        <taxon>Flavobacteriia</taxon>
        <taxon>Flavobacteriales</taxon>
        <taxon>Flavobacteriaceae</taxon>
        <taxon>Pustulibacterium</taxon>
    </lineage>
</organism>
<feature type="chain" id="PRO_5011499669" description="DUF4374 domain-containing protein" evidence="1">
    <location>
        <begin position="24"/>
        <end position="414"/>
    </location>
</feature>
<dbReference type="OrthoDB" id="738440at2"/>
<dbReference type="InterPro" id="IPR025401">
    <property type="entry name" value="DUF4374"/>
</dbReference>
<evidence type="ECO:0000313" key="2">
    <source>
        <dbReference type="EMBL" id="SFU60393.1"/>
    </source>
</evidence>
<reference evidence="2 3" key="1">
    <citation type="submission" date="2016-10" db="EMBL/GenBank/DDBJ databases">
        <authorList>
            <person name="de Groot N.N."/>
        </authorList>
    </citation>
    <scope>NUCLEOTIDE SEQUENCE [LARGE SCALE GENOMIC DNA]</scope>
    <source>
        <strain evidence="2 3">CGMCC 1.12333</strain>
    </source>
</reference>
<dbReference type="STRING" id="1224947.SAMN05216480_10996"/>
<evidence type="ECO:0000256" key="1">
    <source>
        <dbReference type="SAM" id="SignalP"/>
    </source>
</evidence>